<dbReference type="Proteomes" id="UP000006729">
    <property type="component" value="Chromosome 7"/>
</dbReference>
<keyword evidence="2" id="KW-1185">Reference proteome</keyword>
<evidence type="ECO:0000313" key="2">
    <source>
        <dbReference type="Proteomes" id="UP000006729"/>
    </source>
</evidence>
<organism evidence="1 2">
    <name type="scientific">Populus trichocarpa</name>
    <name type="common">Western balsam poplar</name>
    <name type="synonym">Populus balsamifera subsp. trichocarpa</name>
    <dbReference type="NCBI Taxonomy" id="3694"/>
    <lineage>
        <taxon>Eukaryota</taxon>
        <taxon>Viridiplantae</taxon>
        <taxon>Streptophyta</taxon>
        <taxon>Embryophyta</taxon>
        <taxon>Tracheophyta</taxon>
        <taxon>Spermatophyta</taxon>
        <taxon>Magnoliopsida</taxon>
        <taxon>eudicotyledons</taxon>
        <taxon>Gunneridae</taxon>
        <taxon>Pentapetalae</taxon>
        <taxon>rosids</taxon>
        <taxon>fabids</taxon>
        <taxon>Malpighiales</taxon>
        <taxon>Salicaceae</taxon>
        <taxon>Saliceae</taxon>
        <taxon>Populus</taxon>
    </lineage>
</organism>
<dbReference type="InParanoid" id="A0A2K1ZS46"/>
<name>A0A2K1ZS46_POPTR</name>
<gene>
    <name evidence="1" type="ORF">POPTR_007G100400</name>
</gene>
<sequence>MLLLSFGLRCFATFSFWSGLGPVRVKLEISLQIYFLVFVNLAGSVDMLAIRWPAMKRRHDLNILHARRVASASHPE</sequence>
<dbReference type="EMBL" id="CM009296">
    <property type="protein sequence ID" value="PNT28108.1"/>
    <property type="molecule type" value="Genomic_DNA"/>
</dbReference>
<evidence type="ECO:0000313" key="1">
    <source>
        <dbReference type="EMBL" id="PNT28108.1"/>
    </source>
</evidence>
<protein>
    <submittedName>
        <fullName evidence="1">Uncharacterized protein</fullName>
    </submittedName>
</protein>
<proteinExistence type="predicted"/>
<accession>A0A2K1ZS46</accession>
<reference evidence="1 2" key="1">
    <citation type="journal article" date="2006" name="Science">
        <title>The genome of black cottonwood, Populus trichocarpa (Torr. &amp; Gray).</title>
        <authorList>
            <person name="Tuskan G.A."/>
            <person name="Difazio S."/>
            <person name="Jansson S."/>
            <person name="Bohlmann J."/>
            <person name="Grigoriev I."/>
            <person name="Hellsten U."/>
            <person name="Putnam N."/>
            <person name="Ralph S."/>
            <person name="Rombauts S."/>
            <person name="Salamov A."/>
            <person name="Schein J."/>
            <person name="Sterck L."/>
            <person name="Aerts A."/>
            <person name="Bhalerao R.R."/>
            <person name="Bhalerao R.P."/>
            <person name="Blaudez D."/>
            <person name="Boerjan W."/>
            <person name="Brun A."/>
            <person name="Brunner A."/>
            <person name="Busov V."/>
            <person name="Campbell M."/>
            <person name="Carlson J."/>
            <person name="Chalot M."/>
            <person name="Chapman J."/>
            <person name="Chen G.L."/>
            <person name="Cooper D."/>
            <person name="Coutinho P.M."/>
            <person name="Couturier J."/>
            <person name="Covert S."/>
            <person name="Cronk Q."/>
            <person name="Cunningham R."/>
            <person name="Davis J."/>
            <person name="Degroeve S."/>
            <person name="Dejardin A."/>
            <person name="Depamphilis C."/>
            <person name="Detter J."/>
            <person name="Dirks B."/>
            <person name="Dubchak I."/>
            <person name="Duplessis S."/>
            <person name="Ehlting J."/>
            <person name="Ellis B."/>
            <person name="Gendler K."/>
            <person name="Goodstein D."/>
            <person name="Gribskov M."/>
            <person name="Grimwood J."/>
            <person name="Groover A."/>
            <person name="Gunter L."/>
            <person name="Hamberger B."/>
            <person name="Heinze B."/>
            <person name="Helariutta Y."/>
            <person name="Henrissat B."/>
            <person name="Holligan D."/>
            <person name="Holt R."/>
            <person name="Huang W."/>
            <person name="Islam-Faridi N."/>
            <person name="Jones S."/>
            <person name="Jones-Rhoades M."/>
            <person name="Jorgensen R."/>
            <person name="Joshi C."/>
            <person name="Kangasjarvi J."/>
            <person name="Karlsson J."/>
            <person name="Kelleher C."/>
            <person name="Kirkpatrick R."/>
            <person name="Kirst M."/>
            <person name="Kohler A."/>
            <person name="Kalluri U."/>
            <person name="Larimer F."/>
            <person name="Leebens-Mack J."/>
            <person name="Leple J.C."/>
            <person name="Locascio P."/>
            <person name="Lou Y."/>
            <person name="Lucas S."/>
            <person name="Martin F."/>
            <person name="Montanini B."/>
            <person name="Napoli C."/>
            <person name="Nelson D.R."/>
            <person name="Nelson C."/>
            <person name="Nieminen K."/>
            <person name="Nilsson O."/>
            <person name="Pereda V."/>
            <person name="Peter G."/>
            <person name="Philippe R."/>
            <person name="Pilate G."/>
            <person name="Poliakov A."/>
            <person name="Razumovskaya J."/>
            <person name="Richardson P."/>
            <person name="Rinaldi C."/>
            <person name="Ritland K."/>
            <person name="Rouze P."/>
            <person name="Ryaboy D."/>
            <person name="Schmutz J."/>
            <person name="Schrader J."/>
            <person name="Segerman B."/>
            <person name="Shin H."/>
            <person name="Siddiqui A."/>
            <person name="Sterky F."/>
            <person name="Terry A."/>
            <person name="Tsai C.J."/>
            <person name="Uberbacher E."/>
            <person name="Unneberg P."/>
            <person name="Vahala J."/>
            <person name="Wall K."/>
            <person name="Wessler S."/>
            <person name="Yang G."/>
            <person name="Yin T."/>
            <person name="Douglas C."/>
            <person name="Marra M."/>
            <person name="Sandberg G."/>
            <person name="Van de Peer Y."/>
            <person name="Rokhsar D."/>
        </authorList>
    </citation>
    <scope>NUCLEOTIDE SEQUENCE [LARGE SCALE GENOMIC DNA]</scope>
    <source>
        <strain evidence="2">cv. Nisqually</strain>
    </source>
</reference>
<dbReference type="AlphaFoldDB" id="A0A2K1ZS46"/>